<dbReference type="AlphaFoldDB" id="A0A7K3MA42"/>
<gene>
    <name evidence="1" type="ORF">F7O44_24310</name>
</gene>
<proteinExistence type="predicted"/>
<organism evidence="1 2">
    <name type="scientific">Phytoactinopolyspora mesophila</name>
    <dbReference type="NCBI Taxonomy" id="2650750"/>
    <lineage>
        <taxon>Bacteria</taxon>
        <taxon>Bacillati</taxon>
        <taxon>Actinomycetota</taxon>
        <taxon>Actinomycetes</taxon>
        <taxon>Jiangellales</taxon>
        <taxon>Jiangellaceae</taxon>
        <taxon>Phytoactinopolyspora</taxon>
    </lineage>
</organism>
<dbReference type="Proteomes" id="UP000460435">
    <property type="component" value="Unassembled WGS sequence"/>
</dbReference>
<dbReference type="RefSeq" id="WP_162452903.1">
    <property type="nucleotide sequence ID" value="NZ_WLZY01000010.1"/>
</dbReference>
<evidence type="ECO:0000313" key="1">
    <source>
        <dbReference type="EMBL" id="NDL60201.1"/>
    </source>
</evidence>
<name>A0A7K3MA42_9ACTN</name>
<accession>A0A7K3MA42</accession>
<comment type="caution">
    <text evidence="1">The sequence shown here is derived from an EMBL/GenBank/DDBJ whole genome shotgun (WGS) entry which is preliminary data.</text>
</comment>
<evidence type="ECO:0008006" key="3">
    <source>
        <dbReference type="Google" id="ProtNLM"/>
    </source>
</evidence>
<protein>
    <recommendedName>
        <fullName evidence="3">DUF1918 domain-containing protein</fullName>
    </recommendedName>
</protein>
<keyword evidence="2" id="KW-1185">Reference proteome</keyword>
<evidence type="ECO:0000313" key="2">
    <source>
        <dbReference type="Proteomes" id="UP000460435"/>
    </source>
</evidence>
<dbReference type="EMBL" id="WLZY01000010">
    <property type="protein sequence ID" value="NDL60201.1"/>
    <property type="molecule type" value="Genomic_DNA"/>
</dbReference>
<sequence length="75" mass="8206">MADFKSGVRVYVLDEGLAQLRALMRQATGIDPKPNHHGPIAEVWDDDVLIHFDDGSGAPYPPALVRHLKEASNGE</sequence>
<reference evidence="1 2" key="1">
    <citation type="submission" date="2019-11" db="EMBL/GenBank/DDBJ databases">
        <authorList>
            <person name="Li X.-J."/>
            <person name="Feng X.-M."/>
        </authorList>
    </citation>
    <scope>NUCLEOTIDE SEQUENCE [LARGE SCALE GENOMIC DNA]</scope>
    <source>
        <strain evidence="1 2">XMNu-373</strain>
    </source>
</reference>